<dbReference type="PANTHER" id="PTHR42808">
    <property type="entry name" value="HYDROXYSTEROID DEHYDROGENASE-LIKE PROTEIN 2"/>
    <property type="match status" value="1"/>
</dbReference>
<evidence type="ECO:0000256" key="8">
    <source>
        <dbReference type="ARBA" id="ARBA00040243"/>
    </source>
</evidence>
<dbReference type="Proteomes" id="UP000027361">
    <property type="component" value="Unassembled WGS sequence"/>
</dbReference>
<dbReference type="InterPro" id="IPR036291">
    <property type="entry name" value="NAD(P)-bd_dom_sf"/>
</dbReference>
<gene>
    <name evidence="9" type="ORF">K437DRAFT_258572</name>
</gene>
<keyword evidence="4" id="KW-0521">NADP</keyword>
<dbReference type="GO" id="GO:0005739">
    <property type="term" value="C:mitochondrion"/>
    <property type="evidence" value="ECO:0007669"/>
    <property type="project" value="UniProtKB-SubCell"/>
</dbReference>
<dbReference type="HOGENOM" id="CLU_010194_2_2_1"/>
<comment type="caution">
    <text evidence="9">The sequence shown here is derived from an EMBL/GenBank/DDBJ whole genome shotgun (WGS) entry which is preliminary data.</text>
</comment>
<name>A0A066VPJ8_TILAU</name>
<protein>
    <recommendedName>
        <fullName evidence="8">Hydroxysteroid dehydrogenase-like protein 2</fullName>
    </recommendedName>
</protein>
<comment type="similarity">
    <text evidence="3">Belongs to the short-chain dehydrogenases/reductases (SDR) family.</text>
</comment>
<dbReference type="InterPro" id="IPR002347">
    <property type="entry name" value="SDR_fam"/>
</dbReference>
<proteinExistence type="inferred from homology"/>
<dbReference type="Pfam" id="PF00106">
    <property type="entry name" value="adh_short"/>
    <property type="match status" value="1"/>
</dbReference>
<keyword evidence="5" id="KW-0560">Oxidoreductase</keyword>
<reference evidence="9 10" key="1">
    <citation type="submission" date="2014-05" db="EMBL/GenBank/DDBJ databases">
        <title>Draft genome sequence of a rare smut relative, Tilletiaria anomala UBC 951.</title>
        <authorList>
            <consortium name="DOE Joint Genome Institute"/>
            <person name="Toome M."/>
            <person name="Kuo A."/>
            <person name="Henrissat B."/>
            <person name="Lipzen A."/>
            <person name="Tritt A."/>
            <person name="Yoshinaga Y."/>
            <person name="Zane M."/>
            <person name="Barry K."/>
            <person name="Grigoriev I.V."/>
            <person name="Spatafora J.W."/>
            <person name="Aimea M.C."/>
        </authorList>
    </citation>
    <scope>NUCLEOTIDE SEQUENCE [LARGE SCALE GENOMIC DNA]</scope>
    <source>
        <strain evidence="9 10">UBC 951</strain>
    </source>
</reference>
<accession>A0A066VPJ8</accession>
<keyword evidence="10" id="KW-1185">Reference proteome</keyword>
<evidence type="ECO:0000313" key="9">
    <source>
        <dbReference type="EMBL" id="KDN40704.1"/>
    </source>
</evidence>
<dbReference type="PANTHER" id="PTHR42808:SF3">
    <property type="entry name" value="HYDROXYSTEROID DEHYDROGENASE-LIKE PROTEIN 2"/>
    <property type="match status" value="1"/>
</dbReference>
<evidence type="ECO:0000256" key="4">
    <source>
        <dbReference type="ARBA" id="ARBA00022857"/>
    </source>
</evidence>
<dbReference type="RefSeq" id="XP_013241481.1">
    <property type="nucleotide sequence ID" value="XM_013386027.1"/>
</dbReference>
<dbReference type="GO" id="GO:0005777">
    <property type="term" value="C:peroxisome"/>
    <property type="evidence" value="ECO:0007669"/>
    <property type="project" value="UniProtKB-SubCell"/>
</dbReference>
<dbReference type="PRINTS" id="PR00081">
    <property type="entry name" value="GDHRDH"/>
</dbReference>
<sequence>MSLKGKTAFITGASRGIGLEIAKALARKGANVAVAAKTVEPHPKLPGTIHTAVGEVNAIGEQNGTGARGFAVQLDVRDAGAVENAVESTVDKFGGLDIVVNNASAINLTSTVNATVKSYDLMNGINSRGTWLVSRFALPHLLRSASAKRNPHILTFAPPLNYSILSTGPKGCWPSDFQATASAYTIAKFGMSLATLALAAETLGQVSVNALWPYTYIGTSAMKIVNPDAETEEKRWRSPEIMSEASIRIFEENAKAFTAQFLIDEIYLRRNHKFTDEQIRAYSLGGAETPHETLAEDLFISQEIREEITKSRRGE</sequence>
<organism evidence="9 10">
    <name type="scientific">Tilletiaria anomala (strain ATCC 24038 / CBS 436.72 / UBC 951)</name>
    <dbReference type="NCBI Taxonomy" id="1037660"/>
    <lineage>
        <taxon>Eukaryota</taxon>
        <taxon>Fungi</taxon>
        <taxon>Dikarya</taxon>
        <taxon>Basidiomycota</taxon>
        <taxon>Ustilaginomycotina</taxon>
        <taxon>Exobasidiomycetes</taxon>
        <taxon>Georgefischeriales</taxon>
        <taxon>Tilletiariaceae</taxon>
        <taxon>Tilletiaria</taxon>
    </lineage>
</organism>
<evidence type="ECO:0000256" key="2">
    <source>
        <dbReference type="ARBA" id="ARBA00004275"/>
    </source>
</evidence>
<keyword evidence="7" id="KW-0576">Peroxisome</keyword>
<dbReference type="EMBL" id="JMSN01000088">
    <property type="protein sequence ID" value="KDN40704.1"/>
    <property type="molecule type" value="Genomic_DNA"/>
</dbReference>
<dbReference type="STRING" id="1037660.A0A066VPJ8"/>
<dbReference type="GeneID" id="25265018"/>
<dbReference type="AlphaFoldDB" id="A0A066VPJ8"/>
<evidence type="ECO:0000256" key="3">
    <source>
        <dbReference type="ARBA" id="ARBA00006484"/>
    </source>
</evidence>
<keyword evidence="6" id="KW-0496">Mitochondrion</keyword>
<dbReference type="NCBIfam" id="NF006133">
    <property type="entry name" value="PRK08278.1"/>
    <property type="match status" value="1"/>
</dbReference>
<evidence type="ECO:0000313" key="10">
    <source>
        <dbReference type="Proteomes" id="UP000027361"/>
    </source>
</evidence>
<dbReference type="InParanoid" id="A0A066VPJ8"/>
<evidence type="ECO:0000256" key="1">
    <source>
        <dbReference type="ARBA" id="ARBA00004173"/>
    </source>
</evidence>
<dbReference type="InterPro" id="IPR051935">
    <property type="entry name" value="HSDL2"/>
</dbReference>
<dbReference type="FunFam" id="3.40.50.720:FF:000301">
    <property type="entry name" value="Hydroxysteroid dehydrogenase like 2"/>
    <property type="match status" value="1"/>
</dbReference>
<dbReference type="GO" id="GO:0016491">
    <property type="term" value="F:oxidoreductase activity"/>
    <property type="evidence" value="ECO:0007669"/>
    <property type="project" value="UniProtKB-KW"/>
</dbReference>
<dbReference type="OMA" id="GFSCLWP"/>
<dbReference type="SUPFAM" id="SSF51735">
    <property type="entry name" value="NAD(P)-binding Rossmann-fold domains"/>
    <property type="match status" value="1"/>
</dbReference>
<evidence type="ECO:0000256" key="6">
    <source>
        <dbReference type="ARBA" id="ARBA00023128"/>
    </source>
</evidence>
<dbReference type="Gene3D" id="3.40.50.720">
    <property type="entry name" value="NAD(P)-binding Rossmann-like Domain"/>
    <property type="match status" value="1"/>
</dbReference>
<dbReference type="OrthoDB" id="5327538at2759"/>
<comment type="subcellular location">
    <subcellularLocation>
        <location evidence="1">Mitochondrion</location>
    </subcellularLocation>
    <subcellularLocation>
        <location evidence="2">Peroxisome</location>
    </subcellularLocation>
</comment>
<evidence type="ECO:0000256" key="7">
    <source>
        <dbReference type="ARBA" id="ARBA00023140"/>
    </source>
</evidence>
<evidence type="ECO:0000256" key="5">
    <source>
        <dbReference type="ARBA" id="ARBA00023002"/>
    </source>
</evidence>